<comment type="subcellular location">
    <subcellularLocation>
        <location evidence="7">Cytoplasm</location>
    </subcellularLocation>
</comment>
<dbReference type="GO" id="GO:0005737">
    <property type="term" value="C:cytoplasm"/>
    <property type="evidence" value="ECO:0007669"/>
    <property type="project" value="UniProtKB-SubCell"/>
</dbReference>
<accession>A0A1F6BS99</accession>
<evidence type="ECO:0000256" key="3">
    <source>
        <dbReference type="ARBA" id="ARBA00022723"/>
    </source>
</evidence>
<dbReference type="PROSITE" id="PS01306">
    <property type="entry name" value="UPF0054"/>
    <property type="match status" value="1"/>
</dbReference>
<proteinExistence type="inferred from homology"/>
<feature type="binding site" evidence="7">
    <location>
        <position position="106"/>
    </location>
    <ligand>
        <name>Zn(2+)</name>
        <dbReference type="ChEBI" id="CHEBI:29105"/>
        <note>catalytic</note>
    </ligand>
</feature>
<evidence type="ECO:0000313" key="9">
    <source>
        <dbReference type="Proteomes" id="UP000179368"/>
    </source>
</evidence>
<dbReference type="InterPro" id="IPR002036">
    <property type="entry name" value="YbeY"/>
</dbReference>
<dbReference type="EC" id="3.1.-.-" evidence="7"/>
<dbReference type="Gene3D" id="3.40.390.30">
    <property type="entry name" value="Metalloproteases ('zincins'), catalytic domain"/>
    <property type="match status" value="1"/>
</dbReference>
<evidence type="ECO:0000256" key="1">
    <source>
        <dbReference type="ARBA" id="ARBA00010875"/>
    </source>
</evidence>
<feature type="binding site" evidence="7">
    <location>
        <position position="110"/>
    </location>
    <ligand>
        <name>Zn(2+)</name>
        <dbReference type="ChEBI" id="CHEBI:29105"/>
        <note>catalytic</note>
    </ligand>
</feature>
<feature type="binding site" evidence="7">
    <location>
        <position position="116"/>
    </location>
    <ligand>
        <name>Zn(2+)</name>
        <dbReference type="ChEBI" id="CHEBI:29105"/>
        <note>catalytic</note>
    </ligand>
</feature>
<name>A0A1F6BS99_9BACT</name>
<dbReference type="Proteomes" id="UP000179368">
    <property type="component" value="Unassembled WGS sequence"/>
</dbReference>
<dbReference type="GO" id="GO:0008270">
    <property type="term" value="F:zinc ion binding"/>
    <property type="evidence" value="ECO:0007669"/>
    <property type="project" value="UniProtKB-UniRule"/>
</dbReference>
<keyword evidence="3 7" id="KW-0479">Metal-binding</keyword>
<dbReference type="InterPro" id="IPR023091">
    <property type="entry name" value="MetalPrtase_cat_dom_sf_prd"/>
</dbReference>
<keyword evidence="7" id="KW-0698">rRNA processing</keyword>
<keyword evidence="6 7" id="KW-0862">Zinc</keyword>
<dbReference type="InterPro" id="IPR020549">
    <property type="entry name" value="YbeY_CS"/>
</dbReference>
<dbReference type="HAMAP" id="MF_00009">
    <property type="entry name" value="Endoribonucl_YbeY"/>
    <property type="match status" value="1"/>
</dbReference>
<dbReference type="SUPFAM" id="SSF55486">
    <property type="entry name" value="Metalloproteases ('zincins'), catalytic domain"/>
    <property type="match status" value="1"/>
</dbReference>
<protein>
    <recommendedName>
        <fullName evidence="7">Endoribonuclease YbeY</fullName>
        <ecNumber evidence="7">3.1.-.-</ecNumber>
    </recommendedName>
</protein>
<dbReference type="EMBL" id="MFKG01000040">
    <property type="protein sequence ID" value="OGG39815.1"/>
    <property type="molecule type" value="Genomic_DNA"/>
</dbReference>
<dbReference type="GO" id="GO:0004222">
    <property type="term" value="F:metalloendopeptidase activity"/>
    <property type="evidence" value="ECO:0007669"/>
    <property type="project" value="InterPro"/>
</dbReference>
<keyword evidence="4 7" id="KW-0255">Endonuclease</keyword>
<evidence type="ECO:0000313" key="8">
    <source>
        <dbReference type="EMBL" id="OGG39815.1"/>
    </source>
</evidence>
<evidence type="ECO:0000256" key="6">
    <source>
        <dbReference type="ARBA" id="ARBA00022833"/>
    </source>
</evidence>
<reference evidence="8 9" key="1">
    <citation type="journal article" date="2016" name="Nat. Commun.">
        <title>Thousands of microbial genomes shed light on interconnected biogeochemical processes in an aquifer system.</title>
        <authorList>
            <person name="Anantharaman K."/>
            <person name="Brown C.T."/>
            <person name="Hug L.A."/>
            <person name="Sharon I."/>
            <person name="Castelle C.J."/>
            <person name="Probst A.J."/>
            <person name="Thomas B.C."/>
            <person name="Singh A."/>
            <person name="Wilkins M.J."/>
            <person name="Karaoz U."/>
            <person name="Brodie E.L."/>
            <person name="Williams K.H."/>
            <person name="Hubbard S.S."/>
            <person name="Banfield J.F."/>
        </authorList>
    </citation>
    <scope>NUCLEOTIDE SEQUENCE [LARGE SCALE GENOMIC DNA]</scope>
</reference>
<dbReference type="GO" id="GO:0006364">
    <property type="term" value="P:rRNA processing"/>
    <property type="evidence" value="ECO:0007669"/>
    <property type="project" value="UniProtKB-UniRule"/>
</dbReference>
<keyword evidence="7" id="KW-0963">Cytoplasm</keyword>
<gene>
    <name evidence="7" type="primary">ybeY</name>
    <name evidence="8" type="ORF">A2116_02080</name>
</gene>
<evidence type="ECO:0000256" key="7">
    <source>
        <dbReference type="HAMAP-Rule" id="MF_00009"/>
    </source>
</evidence>
<evidence type="ECO:0000256" key="5">
    <source>
        <dbReference type="ARBA" id="ARBA00022801"/>
    </source>
</evidence>
<dbReference type="GO" id="GO:0004521">
    <property type="term" value="F:RNA endonuclease activity"/>
    <property type="evidence" value="ECO:0007669"/>
    <property type="project" value="UniProtKB-UniRule"/>
</dbReference>
<evidence type="ECO:0000256" key="2">
    <source>
        <dbReference type="ARBA" id="ARBA00022722"/>
    </source>
</evidence>
<comment type="function">
    <text evidence="7">Single strand-specific metallo-endoribonuclease involved in late-stage 70S ribosome quality control and in maturation of the 3' terminus of the 16S rRNA.</text>
</comment>
<comment type="similarity">
    <text evidence="1 7">Belongs to the endoribonuclease YbeY family.</text>
</comment>
<keyword evidence="7" id="KW-0690">Ribosome biogenesis</keyword>
<comment type="caution">
    <text evidence="8">The sequence shown here is derived from an EMBL/GenBank/DDBJ whole genome shotgun (WGS) entry which is preliminary data.</text>
</comment>
<dbReference type="NCBIfam" id="TIGR00043">
    <property type="entry name" value="rRNA maturation RNase YbeY"/>
    <property type="match status" value="1"/>
</dbReference>
<dbReference type="AlphaFoldDB" id="A0A1F6BS99"/>
<sequence length="134" mass="15199">MIRVIVRSKYRKYEKLEKEVRKAARAALGFLGKDNVSVEVNLVGNGEIKNLNRKFRKKNKVANVLSFSEPTGFPHPESRLCLLGEIYLAPDRVRAEGEELGRLAVHGVLHLLGFSHSREGDKMKMEKLEEKING</sequence>
<organism evidence="8 9">
    <name type="scientific">Candidatus Jorgensenbacteria bacterium GWA1_49_17</name>
    <dbReference type="NCBI Taxonomy" id="1798467"/>
    <lineage>
        <taxon>Bacteria</taxon>
        <taxon>Candidatus Joergenseniibacteriota</taxon>
    </lineage>
</organism>
<keyword evidence="2 7" id="KW-0540">Nuclease</keyword>
<dbReference type="PANTHER" id="PTHR46986">
    <property type="entry name" value="ENDORIBONUCLEASE YBEY, CHLOROPLASTIC"/>
    <property type="match status" value="1"/>
</dbReference>
<dbReference type="Pfam" id="PF02130">
    <property type="entry name" value="YbeY"/>
    <property type="match status" value="1"/>
</dbReference>
<evidence type="ECO:0000256" key="4">
    <source>
        <dbReference type="ARBA" id="ARBA00022759"/>
    </source>
</evidence>
<dbReference type="PANTHER" id="PTHR46986:SF1">
    <property type="entry name" value="ENDORIBONUCLEASE YBEY, CHLOROPLASTIC"/>
    <property type="match status" value="1"/>
</dbReference>
<comment type="cofactor">
    <cofactor evidence="7">
        <name>Zn(2+)</name>
        <dbReference type="ChEBI" id="CHEBI:29105"/>
    </cofactor>
    <text evidence="7">Binds 1 zinc ion.</text>
</comment>
<keyword evidence="5 7" id="KW-0378">Hydrolase</keyword>